<dbReference type="Gene3D" id="2.30.30.100">
    <property type="match status" value="1"/>
</dbReference>
<name>A0ABU0A1S9_9BACI</name>
<dbReference type="SUPFAM" id="SSF46785">
    <property type="entry name" value="Winged helix' DNA-binding domain"/>
    <property type="match status" value="1"/>
</dbReference>
<evidence type="ECO:0000259" key="6">
    <source>
        <dbReference type="PROSITE" id="PS51733"/>
    </source>
</evidence>
<dbReference type="InterPro" id="IPR036388">
    <property type="entry name" value="WH-like_DNA-bd_sf"/>
</dbReference>
<keyword evidence="8" id="KW-1185">Reference proteome</keyword>
<dbReference type="Gene3D" id="1.10.10.10">
    <property type="entry name" value="Winged helix-like DNA-binding domain superfamily/Winged helix DNA-binding domain"/>
    <property type="match status" value="1"/>
</dbReference>
<comment type="similarity">
    <text evidence="5">Belongs to the biotin--protein ligase family.</text>
</comment>
<keyword evidence="2 5" id="KW-0547">Nucleotide-binding</keyword>
<dbReference type="InterPro" id="IPR008988">
    <property type="entry name" value="Transcriptional_repressor_C"/>
</dbReference>
<comment type="caution">
    <text evidence="7">The sequence shown here is derived from an EMBL/GenBank/DDBJ whole genome shotgun (WGS) entry which is preliminary data.</text>
</comment>
<feature type="domain" description="BPL/LPL catalytic" evidence="6">
    <location>
        <begin position="67"/>
        <end position="256"/>
    </location>
</feature>
<evidence type="ECO:0000313" key="7">
    <source>
        <dbReference type="EMBL" id="MDQ0257446.1"/>
    </source>
</evidence>
<evidence type="ECO:0000256" key="5">
    <source>
        <dbReference type="HAMAP-Rule" id="MF_00978"/>
    </source>
</evidence>
<gene>
    <name evidence="5" type="primary">birA</name>
    <name evidence="7" type="ORF">J2S74_004904</name>
</gene>
<dbReference type="HAMAP" id="MF_00978">
    <property type="entry name" value="Bifunct_BirA"/>
    <property type="match status" value="1"/>
</dbReference>
<evidence type="ECO:0000256" key="1">
    <source>
        <dbReference type="ARBA" id="ARBA00022598"/>
    </source>
</evidence>
<feature type="DNA-binding region" description="H-T-H motif" evidence="5">
    <location>
        <begin position="19"/>
        <end position="38"/>
    </location>
</feature>
<dbReference type="PANTHER" id="PTHR12835:SF5">
    <property type="entry name" value="BIOTIN--PROTEIN LIGASE"/>
    <property type="match status" value="1"/>
</dbReference>
<comment type="function">
    <text evidence="5">Acts both as a biotin--[acetyl-CoA-carboxylase] ligase and a repressor.</text>
</comment>
<keyword evidence="5" id="KW-0804">Transcription</keyword>
<dbReference type="EC" id="6.3.4.15" evidence="5"/>
<feature type="binding site" evidence="5">
    <location>
        <begin position="118"/>
        <end position="120"/>
    </location>
    <ligand>
        <name>biotin</name>
        <dbReference type="ChEBI" id="CHEBI:57586"/>
    </ligand>
</feature>
<keyword evidence="5" id="KW-0678">Repressor</keyword>
<dbReference type="InterPro" id="IPR030855">
    <property type="entry name" value="Bifunct_BirA"/>
</dbReference>
<keyword evidence="4 5" id="KW-0092">Biotin</keyword>
<keyword evidence="5" id="KW-0238">DNA-binding</keyword>
<dbReference type="SUPFAM" id="SSF50037">
    <property type="entry name" value="C-terminal domain of transcriptional repressors"/>
    <property type="match status" value="1"/>
</dbReference>
<dbReference type="Gene3D" id="3.30.930.10">
    <property type="entry name" value="Bira Bifunctional Protein, Domain 2"/>
    <property type="match status" value="1"/>
</dbReference>
<organism evidence="7 8">
    <name type="scientific">Evansella vedderi</name>
    <dbReference type="NCBI Taxonomy" id="38282"/>
    <lineage>
        <taxon>Bacteria</taxon>
        <taxon>Bacillati</taxon>
        <taxon>Bacillota</taxon>
        <taxon>Bacilli</taxon>
        <taxon>Bacillales</taxon>
        <taxon>Bacillaceae</taxon>
        <taxon>Evansella</taxon>
    </lineage>
</organism>
<dbReference type="PROSITE" id="PS51733">
    <property type="entry name" value="BPL_LPL_CATALYTIC"/>
    <property type="match status" value="1"/>
</dbReference>
<dbReference type="GO" id="GO:0004077">
    <property type="term" value="F:biotin--[biotin carboxyl-carrier protein] ligase activity"/>
    <property type="evidence" value="ECO:0007669"/>
    <property type="project" value="UniProtKB-EC"/>
</dbReference>
<dbReference type="NCBIfam" id="TIGR00121">
    <property type="entry name" value="birA_ligase"/>
    <property type="match status" value="1"/>
</dbReference>
<proteinExistence type="inferred from homology"/>
<dbReference type="InterPro" id="IPR004143">
    <property type="entry name" value="BPL_LPL_catalytic"/>
</dbReference>
<dbReference type="CDD" id="cd16442">
    <property type="entry name" value="BPL"/>
    <property type="match status" value="1"/>
</dbReference>
<dbReference type="InterPro" id="IPR003142">
    <property type="entry name" value="BPL_C"/>
</dbReference>
<evidence type="ECO:0000256" key="3">
    <source>
        <dbReference type="ARBA" id="ARBA00022840"/>
    </source>
</evidence>
<comment type="caution">
    <text evidence="5">Lacks conserved residue(s) required for the propagation of feature annotation.</text>
</comment>
<feature type="binding site" evidence="5">
    <location>
        <position position="114"/>
    </location>
    <ligand>
        <name>biotin</name>
        <dbReference type="ChEBI" id="CHEBI:57586"/>
    </ligand>
</feature>
<evidence type="ECO:0000256" key="4">
    <source>
        <dbReference type="ARBA" id="ARBA00023267"/>
    </source>
</evidence>
<dbReference type="Pfam" id="PF02237">
    <property type="entry name" value="BPL_C"/>
    <property type="match status" value="1"/>
</dbReference>
<dbReference type="InterPro" id="IPR045864">
    <property type="entry name" value="aa-tRNA-synth_II/BPL/LPL"/>
</dbReference>
<keyword evidence="1 5" id="KW-0436">Ligase</keyword>
<evidence type="ECO:0000256" key="2">
    <source>
        <dbReference type="ARBA" id="ARBA00022741"/>
    </source>
</evidence>
<dbReference type="PANTHER" id="PTHR12835">
    <property type="entry name" value="BIOTIN PROTEIN LIGASE"/>
    <property type="match status" value="1"/>
</dbReference>
<dbReference type="InterPro" id="IPR036390">
    <property type="entry name" value="WH_DNA-bd_sf"/>
</dbReference>
<dbReference type="Proteomes" id="UP001230005">
    <property type="component" value="Unassembled WGS sequence"/>
</dbReference>
<keyword evidence="5" id="KW-0805">Transcription regulation</keyword>
<dbReference type="EMBL" id="JAUSUG010000028">
    <property type="protein sequence ID" value="MDQ0257446.1"/>
    <property type="molecule type" value="Genomic_DNA"/>
</dbReference>
<dbReference type="Pfam" id="PF08279">
    <property type="entry name" value="HTH_11"/>
    <property type="match status" value="1"/>
</dbReference>
<keyword evidence="3 5" id="KW-0067">ATP-binding</keyword>
<feature type="binding site" evidence="5">
    <location>
        <position position="185"/>
    </location>
    <ligand>
        <name>biotin</name>
        <dbReference type="ChEBI" id="CHEBI:57586"/>
    </ligand>
</feature>
<dbReference type="InterPro" id="IPR013196">
    <property type="entry name" value="HTH_11"/>
</dbReference>
<dbReference type="SUPFAM" id="SSF55681">
    <property type="entry name" value="Class II aaRS and biotin synthetases"/>
    <property type="match status" value="1"/>
</dbReference>
<protein>
    <recommendedName>
        <fullName evidence="5">Bifunctional ligase/repressor BirA</fullName>
    </recommendedName>
    <alternativeName>
        <fullName evidence="5">Biotin--[acetyl-CoA-carboxylase] ligase</fullName>
        <ecNumber evidence="5">6.3.4.15</ecNumber>
    </alternativeName>
    <alternativeName>
        <fullName evidence="5">Biotin--protein ligase</fullName>
    </alternativeName>
    <alternativeName>
        <fullName evidence="5">Biotin-[acetyl-CoA carboxylase] synthetase</fullName>
    </alternativeName>
</protein>
<reference evidence="7 8" key="1">
    <citation type="submission" date="2023-07" db="EMBL/GenBank/DDBJ databases">
        <title>Genomic Encyclopedia of Type Strains, Phase IV (KMG-IV): sequencing the most valuable type-strain genomes for metagenomic binning, comparative biology and taxonomic classification.</title>
        <authorList>
            <person name="Goeker M."/>
        </authorList>
    </citation>
    <scope>NUCLEOTIDE SEQUENCE [LARGE SCALE GENOMIC DNA]</scope>
    <source>
        <strain evidence="7 8">DSM 9768</strain>
    </source>
</reference>
<dbReference type="Pfam" id="PF03099">
    <property type="entry name" value="BPL_LplA_LipB"/>
    <property type="match status" value="1"/>
</dbReference>
<accession>A0ABU0A1S9</accession>
<comment type="catalytic activity">
    <reaction evidence="5">
        <text>biotin + L-lysyl-[protein] + ATP = N(6)-biotinyl-L-lysyl-[protein] + AMP + diphosphate + H(+)</text>
        <dbReference type="Rhea" id="RHEA:11756"/>
        <dbReference type="Rhea" id="RHEA-COMP:9752"/>
        <dbReference type="Rhea" id="RHEA-COMP:10505"/>
        <dbReference type="ChEBI" id="CHEBI:15378"/>
        <dbReference type="ChEBI" id="CHEBI:29969"/>
        <dbReference type="ChEBI" id="CHEBI:30616"/>
        <dbReference type="ChEBI" id="CHEBI:33019"/>
        <dbReference type="ChEBI" id="CHEBI:57586"/>
        <dbReference type="ChEBI" id="CHEBI:83144"/>
        <dbReference type="ChEBI" id="CHEBI:456215"/>
        <dbReference type="EC" id="6.3.4.15"/>
    </reaction>
</comment>
<dbReference type="InterPro" id="IPR004408">
    <property type="entry name" value="Biotin_CoA_COase_ligase"/>
</dbReference>
<sequence>MKGKVLQLLRDHRDDFLSGERISEELSCSRTMVWKYIDSLRKEGYEILAVSNKGYQLKGESDVVSVHAIESRLIRDSMFQHINYEESAVSTQISAHKLDAEGALAGTVVVANEQTGGRGRLGRSWYSPPDTGIWMSMILRPEVELREAPQITLVTAIAVVRGIEKATDIEVDIKWPNDLLLCGKKIAGILTEMQADPDRVNSVIVGIGINVNQTSFPEDVKGVATSLSAMTGKIYHRAAIIAEILNEFQWLYDTYLTKGFSFLKPLWEARAVTIGKKIIARTPKESIEGIAEGIDEEGVLLLRDNNNKLHRIYSADIDLSKN</sequence>
<evidence type="ECO:0000313" key="8">
    <source>
        <dbReference type="Proteomes" id="UP001230005"/>
    </source>
</evidence>
<dbReference type="RefSeq" id="WP_307331174.1">
    <property type="nucleotide sequence ID" value="NZ_JAUSUG010000028.1"/>
</dbReference>